<evidence type="ECO:0000256" key="1">
    <source>
        <dbReference type="SAM" id="Phobius"/>
    </source>
</evidence>
<evidence type="ECO:0000313" key="3">
    <source>
        <dbReference type="Proteomes" id="UP000240739"/>
    </source>
</evidence>
<dbReference type="EMBL" id="PYYB01000001">
    <property type="protein sequence ID" value="PTL58969.1"/>
    <property type="molecule type" value="Genomic_DNA"/>
</dbReference>
<keyword evidence="1" id="KW-1133">Transmembrane helix</keyword>
<dbReference type="Proteomes" id="UP000240739">
    <property type="component" value="Unassembled WGS sequence"/>
</dbReference>
<dbReference type="RefSeq" id="WP_107567405.1">
    <property type="nucleotide sequence ID" value="NZ_PYYB01000001.1"/>
</dbReference>
<gene>
    <name evidence="2" type="ORF">C7Y72_04565</name>
</gene>
<feature type="transmembrane region" description="Helical" evidence="1">
    <location>
        <begin position="53"/>
        <end position="72"/>
    </location>
</feature>
<proteinExistence type="predicted"/>
<feature type="transmembrane region" description="Helical" evidence="1">
    <location>
        <begin position="144"/>
        <end position="170"/>
    </location>
</feature>
<reference evidence="2 3" key="1">
    <citation type="submission" date="2018-03" db="EMBL/GenBank/DDBJ databases">
        <title>Aquarubrobacter algicola gen. nov., sp. nov., a novel actinobacterium isolated from shallow eutrophic lake during the end of cyanobacterial harmful algal blooms.</title>
        <authorList>
            <person name="Chun S.J."/>
        </authorList>
    </citation>
    <scope>NUCLEOTIDE SEQUENCE [LARGE SCALE GENOMIC DNA]</scope>
    <source>
        <strain evidence="2 3">Seoho-28</strain>
    </source>
</reference>
<feature type="transmembrane region" description="Helical" evidence="1">
    <location>
        <begin position="29"/>
        <end position="46"/>
    </location>
</feature>
<feature type="transmembrane region" description="Helical" evidence="1">
    <location>
        <begin position="78"/>
        <end position="94"/>
    </location>
</feature>
<sequence length="183" mass="18277">MVDAGALLVALATGAGVVAATPLGDVRWSVVLVLVATGLLAGAGLASGQDATATVVLVPAAVAFACAGMLFARVFHEPAFVLAIPLLVAALELVGGDVRTDATDTVDRVLASSVFFLAVFATWARRDGRLRRGPTLVALALAPALAGLVGDLVDGFGTAPIAFVAAALLVPNADRLVREPAGA</sequence>
<protein>
    <submittedName>
        <fullName evidence="2">Uncharacterized protein</fullName>
    </submittedName>
</protein>
<dbReference type="AlphaFoldDB" id="A0A2T4UID0"/>
<name>A0A2T4UID0_9ACTN</name>
<organism evidence="2 3">
    <name type="scientific">Paraconexibacter algicola</name>
    <dbReference type="NCBI Taxonomy" id="2133960"/>
    <lineage>
        <taxon>Bacteria</taxon>
        <taxon>Bacillati</taxon>
        <taxon>Actinomycetota</taxon>
        <taxon>Thermoleophilia</taxon>
        <taxon>Solirubrobacterales</taxon>
        <taxon>Paraconexibacteraceae</taxon>
        <taxon>Paraconexibacter</taxon>
    </lineage>
</organism>
<keyword evidence="1" id="KW-0472">Membrane</keyword>
<keyword evidence="3" id="KW-1185">Reference proteome</keyword>
<feature type="transmembrane region" description="Helical" evidence="1">
    <location>
        <begin position="106"/>
        <end position="124"/>
    </location>
</feature>
<accession>A0A2T4UID0</accession>
<evidence type="ECO:0000313" key="2">
    <source>
        <dbReference type="EMBL" id="PTL58969.1"/>
    </source>
</evidence>
<comment type="caution">
    <text evidence="2">The sequence shown here is derived from an EMBL/GenBank/DDBJ whole genome shotgun (WGS) entry which is preliminary data.</text>
</comment>
<keyword evidence="1" id="KW-0812">Transmembrane</keyword>